<dbReference type="STRING" id="441960.B6QCK7"/>
<dbReference type="PhylomeDB" id="B6QCK7"/>
<gene>
    <name evidence="2" type="ORF">PMAA_067600</name>
</gene>
<evidence type="ECO:0000256" key="1">
    <source>
        <dbReference type="SAM" id="SignalP"/>
    </source>
</evidence>
<sequence length="194" mass="21511">MRLRLVTLLLSVVLAFARPDDTLSTWPTIAATNSNNSECSNPRPNDCSFYAQCLQTRYNCTPSEYPLGYGQKFCEKFQADASLLSAEGQTWMEAVMLCLQRDLVPYALGGPQAFANCSALSDFAFSTHPTCYVQSGLCTLPVHDWEAIVFQIVGVESLFDSWNAIKATVEAASGCAEFYFCTARWTDMGEQILY</sequence>
<keyword evidence="3" id="KW-1185">Reference proteome</keyword>
<dbReference type="OrthoDB" id="2251794at2759"/>
<dbReference type="VEuPathDB" id="FungiDB:PMAA_067600"/>
<feature type="signal peptide" evidence="1">
    <location>
        <begin position="1"/>
        <end position="17"/>
    </location>
</feature>
<dbReference type="HOGENOM" id="CLU_110800_0_0_1"/>
<feature type="chain" id="PRO_5002847924" description="Extracellular membrane protein CFEM domain-containing protein" evidence="1">
    <location>
        <begin position="18"/>
        <end position="194"/>
    </location>
</feature>
<organism evidence="2 3">
    <name type="scientific">Talaromyces marneffei (strain ATCC 18224 / CBS 334.59 / QM 7333)</name>
    <name type="common">Penicillium marneffei</name>
    <dbReference type="NCBI Taxonomy" id="441960"/>
    <lineage>
        <taxon>Eukaryota</taxon>
        <taxon>Fungi</taxon>
        <taxon>Dikarya</taxon>
        <taxon>Ascomycota</taxon>
        <taxon>Pezizomycotina</taxon>
        <taxon>Eurotiomycetes</taxon>
        <taxon>Eurotiomycetidae</taxon>
        <taxon>Eurotiales</taxon>
        <taxon>Trichocomaceae</taxon>
        <taxon>Talaromyces</taxon>
        <taxon>Talaromyces sect. Talaromyces</taxon>
    </lineage>
</organism>
<reference evidence="3" key="1">
    <citation type="journal article" date="2015" name="Genome Announc.">
        <title>Genome sequence of the AIDS-associated pathogen Penicillium marneffei (ATCC18224) and its near taxonomic relative Talaromyces stipitatus (ATCC10500).</title>
        <authorList>
            <person name="Nierman W.C."/>
            <person name="Fedorova-Abrams N.D."/>
            <person name="Andrianopoulos A."/>
        </authorList>
    </citation>
    <scope>NUCLEOTIDE SEQUENCE [LARGE SCALE GENOMIC DNA]</scope>
    <source>
        <strain evidence="3">ATCC 18224 / CBS 334.59 / QM 7333</strain>
    </source>
</reference>
<dbReference type="EMBL" id="DS995900">
    <property type="protein sequence ID" value="EEA25661.1"/>
    <property type="molecule type" value="Genomic_DNA"/>
</dbReference>
<accession>B6QCK7</accession>
<name>B6QCK7_TALMQ</name>
<protein>
    <recommendedName>
        <fullName evidence="4">Extracellular membrane protein CFEM domain-containing protein</fullName>
    </recommendedName>
</protein>
<dbReference type="Proteomes" id="UP000001294">
    <property type="component" value="Unassembled WGS sequence"/>
</dbReference>
<evidence type="ECO:0000313" key="3">
    <source>
        <dbReference type="Proteomes" id="UP000001294"/>
    </source>
</evidence>
<evidence type="ECO:0008006" key="4">
    <source>
        <dbReference type="Google" id="ProtNLM"/>
    </source>
</evidence>
<evidence type="ECO:0000313" key="2">
    <source>
        <dbReference type="EMBL" id="EEA25661.1"/>
    </source>
</evidence>
<proteinExistence type="predicted"/>
<keyword evidence="1" id="KW-0732">Signal</keyword>
<dbReference type="AlphaFoldDB" id="B6QCK7"/>